<reference evidence="9 10" key="1">
    <citation type="submission" date="2019-12" db="EMBL/GenBank/DDBJ databases">
        <title>Genomic-based taxomic classification of the family Erythrobacteraceae.</title>
        <authorList>
            <person name="Xu L."/>
        </authorList>
    </citation>
    <scope>NUCLEOTIDE SEQUENCE [LARGE SCALE GENOMIC DNA]</scope>
    <source>
        <strain evidence="9 10">S36</strain>
    </source>
</reference>
<keyword evidence="3 6" id="KW-0378">Hydrolase</keyword>
<evidence type="ECO:0000256" key="3">
    <source>
        <dbReference type="ARBA" id="ARBA00022801"/>
    </source>
</evidence>
<dbReference type="GO" id="GO:0051603">
    <property type="term" value="P:proteolysis involved in protein catabolic process"/>
    <property type="evidence" value="ECO:0007669"/>
    <property type="project" value="TreeGrafter"/>
</dbReference>
<protein>
    <submittedName>
        <fullName evidence="9">Peptidase M48 family protein</fullName>
    </submittedName>
</protein>
<dbReference type="SUPFAM" id="SSF50156">
    <property type="entry name" value="PDZ domain-like"/>
    <property type="match status" value="1"/>
</dbReference>
<dbReference type="InterPro" id="IPR051156">
    <property type="entry name" value="Mito/Outer_Membr_Metalloprot"/>
</dbReference>
<keyword evidence="2" id="KW-0479">Metal-binding</keyword>
<sequence length="332" mass="35304">MRKLGLAALAPLALLSASPAGSTTIQTGPTAAGFGVLQVLDDRLAQIADPLLRANAPLCRNLMPGLGMVLHSADQYPAALRSHFPNGEIAVAGTLPQSAAAQAGMRSGDGIAAINGVAAQAWPRNEGQILRDAAFARLSSLPADAPLQLTLRRGDSDLVVEMQPVPACRVLSEVVTDHSLFAHTDGRIIQLSAGFVSQASDDNLAAIFAHELAHVILEHRRRLAEAGIPAGSKGDTGRNRDINRQTEIEADRLSVHLLANAGFDPAAGPGLFRSPIGRRMSGGLLRSPIYPSARDRADTMDREIADYQLQRRQRLSMAGHLMLTRDQPLLTE</sequence>
<dbReference type="Gene3D" id="2.30.42.10">
    <property type="match status" value="1"/>
</dbReference>
<evidence type="ECO:0000256" key="7">
    <source>
        <dbReference type="SAM" id="SignalP"/>
    </source>
</evidence>
<dbReference type="GO" id="GO:0046872">
    <property type="term" value="F:metal ion binding"/>
    <property type="evidence" value="ECO:0007669"/>
    <property type="project" value="UniProtKB-KW"/>
</dbReference>
<dbReference type="GO" id="GO:0016020">
    <property type="term" value="C:membrane"/>
    <property type="evidence" value="ECO:0007669"/>
    <property type="project" value="TreeGrafter"/>
</dbReference>
<comment type="similarity">
    <text evidence="6">Belongs to the peptidase M48 family.</text>
</comment>
<dbReference type="RefSeq" id="WP_161392596.1">
    <property type="nucleotide sequence ID" value="NZ_JBHSCP010000001.1"/>
</dbReference>
<keyword evidence="1 6" id="KW-0645">Protease</keyword>
<evidence type="ECO:0000313" key="9">
    <source>
        <dbReference type="EMBL" id="MXP00858.1"/>
    </source>
</evidence>
<gene>
    <name evidence="9" type="ORF">GRI97_17860</name>
</gene>
<evidence type="ECO:0000259" key="8">
    <source>
        <dbReference type="Pfam" id="PF01435"/>
    </source>
</evidence>
<feature type="chain" id="PRO_5026278726" evidence="7">
    <location>
        <begin position="23"/>
        <end position="332"/>
    </location>
</feature>
<comment type="cofactor">
    <cofactor evidence="6">
        <name>Zn(2+)</name>
        <dbReference type="ChEBI" id="CHEBI:29105"/>
    </cofactor>
    <text evidence="6">Binds 1 zinc ion per subunit.</text>
</comment>
<evidence type="ECO:0000256" key="1">
    <source>
        <dbReference type="ARBA" id="ARBA00022670"/>
    </source>
</evidence>
<evidence type="ECO:0000256" key="4">
    <source>
        <dbReference type="ARBA" id="ARBA00022833"/>
    </source>
</evidence>
<dbReference type="InterPro" id="IPR001915">
    <property type="entry name" value="Peptidase_M48"/>
</dbReference>
<dbReference type="GO" id="GO:0004222">
    <property type="term" value="F:metalloendopeptidase activity"/>
    <property type="evidence" value="ECO:0007669"/>
    <property type="project" value="InterPro"/>
</dbReference>
<dbReference type="InterPro" id="IPR036034">
    <property type="entry name" value="PDZ_sf"/>
</dbReference>
<feature type="signal peptide" evidence="7">
    <location>
        <begin position="1"/>
        <end position="22"/>
    </location>
</feature>
<dbReference type="PANTHER" id="PTHR22726:SF1">
    <property type="entry name" value="METALLOENDOPEPTIDASE OMA1, MITOCHONDRIAL"/>
    <property type="match status" value="1"/>
</dbReference>
<proteinExistence type="inferred from homology"/>
<name>A0A6I4U1U9_9SPHN</name>
<dbReference type="Proteomes" id="UP000469430">
    <property type="component" value="Unassembled WGS sequence"/>
</dbReference>
<evidence type="ECO:0000256" key="5">
    <source>
        <dbReference type="ARBA" id="ARBA00023049"/>
    </source>
</evidence>
<dbReference type="PANTHER" id="PTHR22726">
    <property type="entry name" value="METALLOENDOPEPTIDASE OMA1"/>
    <property type="match status" value="1"/>
</dbReference>
<keyword evidence="4 6" id="KW-0862">Zinc</keyword>
<evidence type="ECO:0000256" key="2">
    <source>
        <dbReference type="ARBA" id="ARBA00022723"/>
    </source>
</evidence>
<dbReference type="Gene3D" id="3.30.2010.10">
    <property type="entry name" value="Metalloproteases ('zincins'), catalytic domain"/>
    <property type="match status" value="1"/>
</dbReference>
<accession>A0A6I4U1U9</accession>
<dbReference type="EMBL" id="WTYJ01000005">
    <property type="protein sequence ID" value="MXP00858.1"/>
    <property type="molecule type" value="Genomic_DNA"/>
</dbReference>
<dbReference type="AlphaFoldDB" id="A0A6I4U1U9"/>
<feature type="domain" description="Peptidase M48" evidence="8">
    <location>
        <begin position="182"/>
        <end position="223"/>
    </location>
</feature>
<keyword evidence="10" id="KW-1185">Reference proteome</keyword>
<comment type="caution">
    <text evidence="9">The sequence shown here is derived from an EMBL/GenBank/DDBJ whole genome shotgun (WGS) entry which is preliminary data.</text>
</comment>
<keyword evidence="7" id="KW-0732">Signal</keyword>
<evidence type="ECO:0000256" key="6">
    <source>
        <dbReference type="RuleBase" id="RU003983"/>
    </source>
</evidence>
<organism evidence="9 10">
    <name type="scientific">Croceibacterium xixiisoli</name>
    <dbReference type="NCBI Taxonomy" id="1476466"/>
    <lineage>
        <taxon>Bacteria</taxon>
        <taxon>Pseudomonadati</taxon>
        <taxon>Pseudomonadota</taxon>
        <taxon>Alphaproteobacteria</taxon>
        <taxon>Sphingomonadales</taxon>
        <taxon>Erythrobacteraceae</taxon>
        <taxon>Croceibacterium</taxon>
    </lineage>
</organism>
<dbReference type="Pfam" id="PF01435">
    <property type="entry name" value="Peptidase_M48"/>
    <property type="match status" value="1"/>
</dbReference>
<keyword evidence="5 6" id="KW-0482">Metalloprotease</keyword>
<dbReference type="OrthoDB" id="7338723at2"/>
<evidence type="ECO:0000313" key="10">
    <source>
        <dbReference type="Proteomes" id="UP000469430"/>
    </source>
</evidence>